<dbReference type="HOGENOM" id="CLU_174867_0_0_11"/>
<proteinExistence type="predicted"/>
<protein>
    <submittedName>
        <fullName evidence="2">Uncharacterized protein</fullName>
    </submittedName>
</protein>
<accession>G2P9J6</accession>
<organism evidence="2 3">
    <name type="scientific">Streptomyces violaceusniger (strain Tu 4113)</name>
    <dbReference type="NCBI Taxonomy" id="653045"/>
    <lineage>
        <taxon>Bacteria</taxon>
        <taxon>Bacillati</taxon>
        <taxon>Actinomycetota</taxon>
        <taxon>Actinomycetes</taxon>
        <taxon>Kitasatosporales</taxon>
        <taxon>Streptomycetaceae</taxon>
        <taxon>Streptomyces</taxon>
        <taxon>Streptomyces violaceusniger group</taxon>
    </lineage>
</organism>
<feature type="region of interest" description="Disordered" evidence="1">
    <location>
        <begin position="83"/>
        <end position="106"/>
    </location>
</feature>
<feature type="compositionally biased region" description="Basic and acidic residues" evidence="1">
    <location>
        <begin position="96"/>
        <end position="106"/>
    </location>
</feature>
<dbReference type="eggNOG" id="ENOG5031SQJ">
    <property type="taxonomic scope" value="Bacteria"/>
</dbReference>
<dbReference type="Proteomes" id="UP000008703">
    <property type="component" value="Chromosome"/>
</dbReference>
<evidence type="ECO:0000313" key="3">
    <source>
        <dbReference type="Proteomes" id="UP000008703"/>
    </source>
</evidence>
<dbReference type="EMBL" id="CP002994">
    <property type="protein sequence ID" value="AEM88316.1"/>
    <property type="molecule type" value="Genomic_DNA"/>
</dbReference>
<reference evidence="2" key="1">
    <citation type="submission" date="2011-08" db="EMBL/GenBank/DDBJ databases">
        <title>Complete sequence of chromosome of Streptomyces violaceusniger Tu 4113.</title>
        <authorList>
            <consortium name="US DOE Joint Genome Institute"/>
            <person name="Lucas S."/>
            <person name="Han J."/>
            <person name="Lapidus A."/>
            <person name="Cheng J.-F."/>
            <person name="Goodwin L."/>
            <person name="Pitluck S."/>
            <person name="Peters L."/>
            <person name="Ivanova N."/>
            <person name="Daligault H."/>
            <person name="Detter J.C."/>
            <person name="Han C."/>
            <person name="Tapia R."/>
            <person name="Land M."/>
            <person name="Hauser L."/>
            <person name="Kyrpides N."/>
            <person name="Ivanova N."/>
            <person name="Pagani I."/>
            <person name="Hagen A."/>
            <person name="Katz L."/>
            <person name="Fiedler H.-P."/>
            <person name="Keasling J."/>
            <person name="Fortman J."/>
            <person name="Woyke T."/>
        </authorList>
    </citation>
    <scope>NUCLEOTIDE SEQUENCE [LARGE SCALE GENOMIC DNA]</scope>
    <source>
        <strain evidence="2">Tu 4113</strain>
    </source>
</reference>
<evidence type="ECO:0000256" key="1">
    <source>
        <dbReference type="SAM" id="MobiDB-lite"/>
    </source>
</evidence>
<dbReference type="AlphaFoldDB" id="G2P9J6"/>
<dbReference type="RefSeq" id="WP_014061770.1">
    <property type="nucleotide sequence ID" value="NC_015957.1"/>
</dbReference>
<dbReference type="KEGG" id="svl:Strvi_9018"/>
<sequence length="106" mass="11610">MSEPTTNARPGPLPEDVADLLRAVLEALDIPYPATIGDSDVHARILGDRVMHTVIALHGALDDEGPDLGIEWTTAYLRKRLAERPPTGYRAAGDPRSAERSREVER</sequence>
<gene>
    <name evidence="2" type="ORF">Strvi_9018</name>
</gene>
<evidence type="ECO:0000313" key="2">
    <source>
        <dbReference type="EMBL" id="AEM88316.1"/>
    </source>
</evidence>
<name>G2P9J6_STRV4</name>
<keyword evidence="3" id="KW-1185">Reference proteome</keyword>